<evidence type="ECO:0000313" key="2">
    <source>
        <dbReference type="Proteomes" id="UP000829447"/>
    </source>
</evidence>
<sequence length="77" mass="8596">MIFKLDGVHASYRGQETTQEEYKCSVITTITITKGTRTDEKRTRFLSSRTLVSSFILGEAGKVSTTAGTGHKWVLRL</sequence>
<dbReference type="Proteomes" id="UP000829447">
    <property type="component" value="Linkage Group LG16"/>
</dbReference>
<proteinExistence type="predicted"/>
<keyword evidence="2" id="KW-1185">Reference proteome</keyword>
<reference evidence="1 2" key="1">
    <citation type="journal article" date="2022" name="bioRxiv">
        <title>An ancient truncated duplication of the anti-Mullerian hormone receptor type 2 gene is a potential conserved master sex determinant in the Pangasiidae catfish family.</title>
        <authorList>
            <person name="Wen M."/>
            <person name="Pan Q."/>
            <person name="Jouanno E."/>
            <person name="Montfort J."/>
            <person name="Zahm M."/>
            <person name="Cabau C."/>
            <person name="Klopp C."/>
            <person name="Iampietro C."/>
            <person name="Roques C."/>
            <person name="Bouchez O."/>
            <person name="Castinel A."/>
            <person name="Donnadieu C."/>
            <person name="Parrinello H."/>
            <person name="Poncet C."/>
            <person name="Belmonte E."/>
            <person name="Gautier V."/>
            <person name="Avarre J.-C."/>
            <person name="Dugue R."/>
            <person name="Gustiano R."/>
            <person name="Ha T.T.T."/>
            <person name="Campet M."/>
            <person name="Sriphairoj K."/>
            <person name="Ribolli J."/>
            <person name="de Almeida F.L."/>
            <person name="Desvignes T."/>
            <person name="Postlethwait J.H."/>
            <person name="Bucao C.F."/>
            <person name="Robinson-Rechavi M."/>
            <person name="Bobe J."/>
            <person name="Herpin A."/>
            <person name="Guiguen Y."/>
        </authorList>
    </citation>
    <scope>NUCLEOTIDE SEQUENCE [LARGE SCALE GENOMIC DNA]</scope>
    <source>
        <strain evidence="1">YG-Dec2019</strain>
    </source>
</reference>
<accession>A0ACC5X977</accession>
<evidence type="ECO:0000313" key="1">
    <source>
        <dbReference type="EMBL" id="MCI4387676.1"/>
    </source>
</evidence>
<protein>
    <submittedName>
        <fullName evidence="1">Uncharacterized protein</fullName>
    </submittedName>
</protein>
<organism evidence="1 2">
    <name type="scientific">Pangasianodon gigas</name>
    <name type="common">Mekong giant catfish</name>
    <name type="synonym">Pangasius gigas</name>
    <dbReference type="NCBI Taxonomy" id="30993"/>
    <lineage>
        <taxon>Eukaryota</taxon>
        <taxon>Metazoa</taxon>
        <taxon>Chordata</taxon>
        <taxon>Craniata</taxon>
        <taxon>Vertebrata</taxon>
        <taxon>Euteleostomi</taxon>
        <taxon>Actinopterygii</taxon>
        <taxon>Neopterygii</taxon>
        <taxon>Teleostei</taxon>
        <taxon>Ostariophysi</taxon>
        <taxon>Siluriformes</taxon>
        <taxon>Pangasiidae</taxon>
        <taxon>Pangasianodon</taxon>
    </lineage>
</organism>
<dbReference type="EMBL" id="CM040469">
    <property type="protein sequence ID" value="MCI4387676.1"/>
    <property type="molecule type" value="Genomic_DNA"/>
</dbReference>
<name>A0ACC5X977_PANGG</name>
<comment type="caution">
    <text evidence="1">The sequence shown here is derived from an EMBL/GenBank/DDBJ whole genome shotgun (WGS) entry which is preliminary data.</text>
</comment>
<gene>
    <name evidence="1" type="ORF">PGIGA_G00077050</name>
</gene>